<proteinExistence type="predicted"/>
<dbReference type="AlphaFoldDB" id="A0A8C0SCZ9"/>
<dbReference type="Ensembl" id="ENSCAFT00040022343.1">
    <property type="protein sequence ID" value="ENSCAFP00040019378.1"/>
    <property type="gene ID" value="ENSCAFG00040012104.1"/>
</dbReference>
<evidence type="ECO:0000313" key="1">
    <source>
        <dbReference type="Ensembl" id="ENSCAFP00040019378.1"/>
    </source>
</evidence>
<dbReference type="Proteomes" id="UP000694542">
    <property type="component" value="Chromosome 13"/>
</dbReference>
<organism evidence="1 2">
    <name type="scientific">Canis lupus familiaris</name>
    <name type="common">Dog</name>
    <name type="synonym">Canis familiaris</name>
    <dbReference type="NCBI Taxonomy" id="9615"/>
    <lineage>
        <taxon>Eukaryota</taxon>
        <taxon>Metazoa</taxon>
        <taxon>Chordata</taxon>
        <taxon>Craniata</taxon>
        <taxon>Vertebrata</taxon>
        <taxon>Euteleostomi</taxon>
        <taxon>Mammalia</taxon>
        <taxon>Eutheria</taxon>
        <taxon>Laurasiatheria</taxon>
        <taxon>Carnivora</taxon>
        <taxon>Caniformia</taxon>
        <taxon>Canidae</taxon>
        <taxon>Canis</taxon>
    </lineage>
</organism>
<evidence type="ECO:0000313" key="2">
    <source>
        <dbReference type="Proteomes" id="UP000694542"/>
    </source>
</evidence>
<sequence>MISKVNCLNVLGSTRSKGSQQIHCLVRVLLLVSRQLSFHCVLTWWKAGFLFEGTNLIHEGSTLMT</sequence>
<name>A0A8C0SCZ9_CANLF</name>
<protein>
    <submittedName>
        <fullName evidence="1">Uncharacterized protein</fullName>
    </submittedName>
</protein>
<accession>A0A8C0SCZ9</accession>
<reference evidence="1" key="2">
    <citation type="submission" date="2025-08" db="UniProtKB">
        <authorList>
            <consortium name="Ensembl"/>
        </authorList>
    </citation>
    <scope>IDENTIFICATION</scope>
</reference>
<reference evidence="1" key="1">
    <citation type="submission" date="2018-10" db="EMBL/GenBank/DDBJ databases">
        <title>De novo assembly of a Great Dane genome.</title>
        <authorList>
            <person name="Kidd J.M."/>
            <person name="Pendleton A.L."/>
            <person name="Shen F."/>
            <person name="Emery S."/>
        </authorList>
    </citation>
    <scope>NUCLEOTIDE SEQUENCE [LARGE SCALE GENOMIC DNA]</scope>
    <source>
        <strain evidence="1">Great Dane</strain>
    </source>
</reference>